<evidence type="ECO:0000256" key="3">
    <source>
        <dbReference type="ARBA" id="ARBA00022618"/>
    </source>
</evidence>
<dbReference type="GO" id="GO:0000086">
    <property type="term" value="P:G2/M transition of mitotic cell cycle"/>
    <property type="evidence" value="ECO:0007669"/>
    <property type="project" value="TreeGrafter"/>
</dbReference>
<keyword evidence="5" id="KW-0378">Hydrolase</keyword>
<keyword evidence="4" id="KW-0498">Mitosis</keyword>
<keyword evidence="6" id="KW-0904">Protein phosphatase</keyword>
<evidence type="ECO:0000256" key="7">
    <source>
        <dbReference type="ARBA" id="ARBA00023306"/>
    </source>
</evidence>
<dbReference type="SUPFAM" id="SSF52821">
    <property type="entry name" value="Rhodanese/Cell cycle control phosphatase"/>
    <property type="match status" value="1"/>
</dbReference>
<evidence type="ECO:0000256" key="5">
    <source>
        <dbReference type="ARBA" id="ARBA00022801"/>
    </source>
</evidence>
<dbReference type="Gene3D" id="3.40.250.10">
    <property type="entry name" value="Rhodanese-like domain"/>
    <property type="match status" value="1"/>
</dbReference>
<evidence type="ECO:0000256" key="8">
    <source>
        <dbReference type="ARBA" id="ARBA00051722"/>
    </source>
</evidence>
<comment type="similarity">
    <text evidence="1">Belongs to the MPI phosphatase family.</text>
</comment>
<sequence length="464" mass="54434">MQNQRKRTNNLDNIQYTALNQHSSQTQIKSQLAVQNENKTENQKQINPSKQSIQEKETKEVTKKEFCNLNSKKQNLTIEIKQQKPIIKKINSIKLQDALPKLNECEKSPNYTPSTTYNLKSTFSMPNLANTKNFDNSFPCLEKLVLSLTKEEPSELPTISPQTLLKVLNSPKSFNFDYIFVIDCRFSFEYEAGHIKGAKNWNDPFKIITNLFSEQIYENACLILHCEFSKNRAPSMFHFIRQIDHKCNPYPKLFYPQMYILGGGFRNFFKMSKENKEFCHPKEYLKMRDKDHSNELIASNNELKFRFQKITNFLQQPNFTIENLRLFCRKNKNLRVARSFSQPELNMEMKRHRSSNSHPQLMRSSSLSDTPKFLAEMKVTDLHEERLSKSARIEEKFENQIFSCRSLLHSPNSQVVPVSKRRLFELSSEGNSSFSSLYINYPKDHKVKTRDTNDLSSIYFSKLM</sequence>
<dbReference type="GO" id="GO:0005737">
    <property type="term" value="C:cytoplasm"/>
    <property type="evidence" value="ECO:0007669"/>
    <property type="project" value="TreeGrafter"/>
</dbReference>
<dbReference type="PANTHER" id="PTHR10828:SF17">
    <property type="entry name" value="PROTEIN-TYROSINE-PHOSPHATASE"/>
    <property type="match status" value="1"/>
</dbReference>
<keyword evidence="7" id="KW-0131">Cell cycle</keyword>
<evidence type="ECO:0000256" key="6">
    <source>
        <dbReference type="ARBA" id="ARBA00022912"/>
    </source>
</evidence>
<name>A0A9Q0RE39_ANAIG</name>
<dbReference type="OrthoDB" id="26523at2759"/>
<dbReference type="FunFam" id="3.40.250.10:FF:000021">
    <property type="entry name" value="M-phase inducer phosphatase cdc-25.2"/>
    <property type="match status" value="1"/>
</dbReference>
<dbReference type="InterPro" id="IPR001763">
    <property type="entry name" value="Rhodanese-like_dom"/>
</dbReference>
<evidence type="ECO:0000259" key="9">
    <source>
        <dbReference type="PROSITE" id="PS50206"/>
    </source>
</evidence>
<dbReference type="EMBL" id="JAPDFW010000059">
    <property type="protein sequence ID" value="KAJ5077261.1"/>
    <property type="molecule type" value="Genomic_DNA"/>
</dbReference>
<feature type="domain" description="Rhodanese" evidence="9">
    <location>
        <begin position="181"/>
        <end position="277"/>
    </location>
</feature>
<dbReference type="PANTHER" id="PTHR10828">
    <property type="entry name" value="M-PHASE INDUCER PHOSPHATASE DUAL SPECIFICITY PHOSPHATASE CDC25"/>
    <property type="match status" value="1"/>
</dbReference>
<dbReference type="GO" id="GO:0004725">
    <property type="term" value="F:protein tyrosine phosphatase activity"/>
    <property type="evidence" value="ECO:0007669"/>
    <property type="project" value="UniProtKB-EC"/>
</dbReference>
<dbReference type="GO" id="GO:0110032">
    <property type="term" value="P:positive regulation of G2/MI transition of meiotic cell cycle"/>
    <property type="evidence" value="ECO:0007669"/>
    <property type="project" value="TreeGrafter"/>
</dbReference>
<dbReference type="Proteomes" id="UP001149090">
    <property type="component" value="Unassembled WGS sequence"/>
</dbReference>
<dbReference type="EC" id="3.1.3.48" evidence="2"/>
<protein>
    <recommendedName>
        <fullName evidence="2">protein-tyrosine-phosphatase</fullName>
        <ecNumber evidence="2">3.1.3.48</ecNumber>
    </recommendedName>
</protein>
<dbReference type="Pfam" id="PF00581">
    <property type="entry name" value="Rhodanese"/>
    <property type="match status" value="1"/>
</dbReference>
<gene>
    <name evidence="10" type="ORF">M0811_00581</name>
</gene>
<evidence type="ECO:0000256" key="1">
    <source>
        <dbReference type="ARBA" id="ARBA00011065"/>
    </source>
</evidence>
<dbReference type="GO" id="GO:0005634">
    <property type="term" value="C:nucleus"/>
    <property type="evidence" value="ECO:0007669"/>
    <property type="project" value="TreeGrafter"/>
</dbReference>
<evidence type="ECO:0000256" key="2">
    <source>
        <dbReference type="ARBA" id="ARBA00013064"/>
    </source>
</evidence>
<dbReference type="InterPro" id="IPR000751">
    <property type="entry name" value="MPI_Phosphatase"/>
</dbReference>
<evidence type="ECO:0000313" key="10">
    <source>
        <dbReference type="EMBL" id="KAJ5077261.1"/>
    </source>
</evidence>
<evidence type="ECO:0000313" key="11">
    <source>
        <dbReference type="Proteomes" id="UP001149090"/>
    </source>
</evidence>
<dbReference type="InterPro" id="IPR036873">
    <property type="entry name" value="Rhodanese-like_dom_sf"/>
</dbReference>
<keyword evidence="11" id="KW-1185">Reference proteome</keyword>
<dbReference type="GO" id="GO:0051301">
    <property type="term" value="P:cell division"/>
    <property type="evidence" value="ECO:0007669"/>
    <property type="project" value="UniProtKB-KW"/>
</dbReference>
<dbReference type="SMART" id="SM00450">
    <property type="entry name" value="RHOD"/>
    <property type="match status" value="1"/>
</dbReference>
<dbReference type="PRINTS" id="PR00716">
    <property type="entry name" value="MPIPHPHTASE"/>
</dbReference>
<evidence type="ECO:0000256" key="4">
    <source>
        <dbReference type="ARBA" id="ARBA00022776"/>
    </source>
</evidence>
<comment type="caution">
    <text evidence="10">The sequence shown here is derived from an EMBL/GenBank/DDBJ whole genome shotgun (WGS) entry which is preliminary data.</text>
</comment>
<reference evidence="10" key="1">
    <citation type="submission" date="2022-10" db="EMBL/GenBank/DDBJ databases">
        <title>Novel sulphate-reducing endosymbionts in the free-living metamonad Anaeramoeba.</title>
        <authorList>
            <person name="Jerlstrom-Hultqvist J."/>
            <person name="Cepicka I."/>
            <person name="Gallot-Lavallee L."/>
            <person name="Salas-Leiva D."/>
            <person name="Curtis B.A."/>
            <person name="Zahonova K."/>
            <person name="Pipaliya S."/>
            <person name="Dacks J."/>
            <person name="Roger A.J."/>
        </authorList>
    </citation>
    <scope>NUCLEOTIDE SEQUENCE</scope>
    <source>
        <strain evidence="10">BMAN</strain>
    </source>
</reference>
<proteinExistence type="inferred from homology"/>
<dbReference type="AlphaFoldDB" id="A0A9Q0RE39"/>
<organism evidence="10 11">
    <name type="scientific">Anaeramoeba ignava</name>
    <name type="common">Anaerobic marine amoeba</name>
    <dbReference type="NCBI Taxonomy" id="1746090"/>
    <lineage>
        <taxon>Eukaryota</taxon>
        <taxon>Metamonada</taxon>
        <taxon>Anaeramoebidae</taxon>
        <taxon>Anaeramoeba</taxon>
    </lineage>
</organism>
<comment type="catalytic activity">
    <reaction evidence="8">
        <text>O-phospho-L-tyrosyl-[protein] + H2O = L-tyrosyl-[protein] + phosphate</text>
        <dbReference type="Rhea" id="RHEA:10684"/>
        <dbReference type="Rhea" id="RHEA-COMP:10136"/>
        <dbReference type="Rhea" id="RHEA-COMP:20101"/>
        <dbReference type="ChEBI" id="CHEBI:15377"/>
        <dbReference type="ChEBI" id="CHEBI:43474"/>
        <dbReference type="ChEBI" id="CHEBI:46858"/>
        <dbReference type="ChEBI" id="CHEBI:61978"/>
        <dbReference type="EC" id="3.1.3.48"/>
    </reaction>
</comment>
<dbReference type="GO" id="GO:0010971">
    <property type="term" value="P:positive regulation of G2/M transition of mitotic cell cycle"/>
    <property type="evidence" value="ECO:0007669"/>
    <property type="project" value="TreeGrafter"/>
</dbReference>
<dbReference type="PROSITE" id="PS50206">
    <property type="entry name" value="RHODANESE_3"/>
    <property type="match status" value="1"/>
</dbReference>
<accession>A0A9Q0RE39</accession>
<keyword evidence="3" id="KW-0132">Cell division</keyword>